<sequence length="89" mass="9944">MFERFTDRARRVVVLAQEEARMLNHNYIGTEHILLGLIHEGEGVAAKALESLGISLEAVRQQVEEIIGQGQQAPSGHIPFTPVPRRSWS</sequence>
<evidence type="ECO:0000313" key="4">
    <source>
        <dbReference type="EMBL" id="BFO14128.1"/>
    </source>
</evidence>
<dbReference type="PROSITE" id="PS51903">
    <property type="entry name" value="CLP_R"/>
    <property type="match status" value="1"/>
</dbReference>
<dbReference type="EMBL" id="AP035768">
    <property type="protein sequence ID" value="BFO14128.1"/>
    <property type="molecule type" value="Genomic_DNA"/>
</dbReference>
<evidence type="ECO:0000256" key="2">
    <source>
        <dbReference type="SAM" id="MobiDB-lite"/>
    </source>
</evidence>
<organism evidence="4">
    <name type="scientific">Streptomyces haneummycinicus</name>
    <dbReference type="NCBI Taxonomy" id="3074435"/>
    <lineage>
        <taxon>Bacteria</taxon>
        <taxon>Bacillati</taxon>
        <taxon>Actinomycetota</taxon>
        <taxon>Actinomycetes</taxon>
        <taxon>Kitasatosporales</taxon>
        <taxon>Streptomycetaceae</taxon>
        <taxon>Streptomyces</taxon>
    </lineage>
</organism>
<name>A0AAT9H9S9_9ACTN</name>
<dbReference type="InterPro" id="IPR036628">
    <property type="entry name" value="Clp_N_dom_sf"/>
</dbReference>
<feature type="region of interest" description="Disordered" evidence="2">
    <location>
        <begin position="70"/>
        <end position="89"/>
    </location>
</feature>
<dbReference type="InterPro" id="IPR004176">
    <property type="entry name" value="Clp_R_N"/>
</dbReference>
<dbReference type="Gene3D" id="1.10.1780.10">
    <property type="entry name" value="Clp, N-terminal domain"/>
    <property type="match status" value="1"/>
</dbReference>
<dbReference type="SUPFAM" id="SSF81923">
    <property type="entry name" value="Double Clp-N motif"/>
    <property type="match status" value="1"/>
</dbReference>
<dbReference type="InterPro" id="IPR044217">
    <property type="entry name" value="CLPT1/2"/>
</dbReference>
<accession>A0AAT9H9S9</accession>
<evidence type="ECO:0000259" key="3">
    <source>
        <dbReference type="PROSITE" id="PS51903"/>
    </source>
</evidence>
<gene>
    <name evidence="4" type="ORF">SHKM778_05160</name>
</gene>
<protein>
    <recommendedName>
        <fullName evidence="3">Clp R domain-containing protein</fullName>
    </recommendedName>
</protein>
<dbReference type="Pfam" id="PF02861">
    <property type="entry name" value="Clp_N"/>
    <property type="match status" value="1"/>
</dbReference>
<reference evidence="4" key="1">
    <citation type="submission" date="2024-06" db="EMBL/GenBank/DDBJ databases">
        <authorList>
            <consortium name="consrtm"/>
            <person name="Uemura M."/>
            <person name="Terahara T."/>
        </authorList>
    </citation>
    <scope>NUCLEOTIDE SEQUENCE</scope>
    <source>
        <strain evidence="4">KM77-8</strain>
    </source>
</reference>
<keyword evidence="1" id="KW-0677">Repeat</keyword>
<dbReference type="PANTHER" id="PTHR47016">
    <property type="entry name" value="ATP-DEPENDENT CLP PROTEASE ATP-BINDING SUBUNIT CLPT1, CHLOROPLASTIC"/>
    <property type="match status" value="1"/>
</dbReference>
<reference evidence="4" key="2">
    <citation type="submission" date="2024-07" db="EMBL/GenBank/DDBJ databases">
        <title>Streptomyces haneummycinica sp. nov., a new antibiotic-producing actinobacterium isolated from marine sediment.</title>
        <authorList>
            <person name="Uemura M."/>
            <person name="Hamada M."/>
            <person name="Hirano S."/>
            <person name="Kobayashi K."/>
            <person name="Ohshiro T."/>
            <person name="Kobayashi T."/>
            <person name="Terahara T."/>
        </authorList>
    </citation>
    <scope>NUCLEOTIDE SEQUENCE</scope>
    <source>
        <strain evidence="4">KM77-8</strain>
    </source>
</reference>
<evidence type="ECO:0000256" key="1">
    <source>
        <dbReference type="PROSITE-ProRule" id="PRU01251"/>
    </source>
</evidence>
<dbReference type="PANTHER" id="PTHR47016:SF5">
    <property type="entry name" value="CLP DOMAIN SUPERFAMILY PROTEIN"/>
    <property type="match status" value="1"/>
</dbReference>
<dbReference type="AlphaFoldDB" id="A0AAT9H9S9"/>
<feature type="domain" description="Clp R" evidence="3">
    <location>
        <begin position="2"/>
        <end position="89"/>
    </location>
</feature>
<proteinExistence type="predicted"/>